<proteinExistence type="predicted"/>
<evidence type="ECO:0000313" key="2">
    <source>
        <dbReference type="EMBL" id="MBW60914.1"/>
    </source>
</evidence>
<feature type="chain" id="PRO_5014746858" evidence="1">
    <location>
        <begin position="24"/>
        <end position="145"/>
    </location>
</feature>
<dbReference type="AlphaFoldDB" id="A0A2M4C6H2"/>
<protein>
    <submittedName>
        <fullName evidence="2">Putative secreted protein</fullName>
    </submittedName>
</protein>
<evidence type="ECO:0000256" key="1">
    <source>
        <dbReference type="SAM" id="SignalP"/>
    </source>
</evidence>
<organism evidence="2">
    <name type="scientific">Anopheles marajoara</name>
    <dbReference type="NCBI Taxonomy" id="58244"/>
    <lineage>
        <taxon>Eukaryota</taxon>
        <taxon>Metazoa</taxon>
        <taxon>Ecdysozoa</taxon>
        <taxon>Arthropoda</taxon>
        <taxon>Hexapoda</taxon>
        <taxon>Insecta</taxon>
        <taxon>Pterygota</taxon>
        <taxon>Neoptera</taxon>
        <taxon>Endopterygota</taxon>
        <taxon>Diptera</taxon>
        <taxon>Nematocera</taxon>
        <taxon>Culicoidea</taxon>
        <taxon>Culicidae</taxon>
        <taxon>Anophelinae</taxon>
        <taxon>Anopheles</taxon>
    </lineage>
</organism>
<accession>A0A2M4C6H2</accession>
<dbReference type="EMBL" id="GGFJ01011773">
    <property type="protein sequence ID" value="MBW60914.1"/>
    <property type="molecule type" value="Transcribed_RNA"/>
</dbReference>
<feature type="signal peptide" evidence="1">
    <location>
        <begin position="1"/>
        <end position="23"/>
    </location>
</feature>
<sequence length="145" mass="16009">MYSRFKFICALRLPSLTLPIIQAECEVLLLYSSQKLVASPLGRQISNPPLVSTALPANSFALRPSNSAISRTFFMMGSLSIWKSTAAFWYLAKFSACPYSPNPVTSVAACALYLRISFAPMRLSRHIDSNAMRYVSSTSATLKRS</sequence>
<name>A0A2M4C6H2_9DIPT</name>
<keyword evidence="1" id="KW-0732">Signal</keyword>
<reference evidence="2" key="1">
    <citation type="submission" date="2018-01" db="EMBL/GenBank/DDBJ databases">
        <title>An insight into the sialome of Amazonian anophelines.</title>
        <authorList>
            <person name="Ribeiro J.M."/>
            <person name="Scarpassa V."/>
            <person name="Calvo E."/>
        </authorList>
    </citation>
    <scope>NUCLEOTIDE SEQUENCE</scope>
    <source>
        <tissue evidence="2">Salivary glands</tissue>
    </source>
</reference>